<protein>
    <submittedName>
        <fullName evidence="6">LacI family DNA-binding transcriptional regulator</fullName>
    </submittedName>
</protein>
<feature type="domain" description="HTH lacI-type" evidence="5">
    <location>
        <begin position="2"/>
        <end position="56"/>
    </location>
</feature>
<keyword evidence="7" id="KW-1185">Reference proteome</keyword>
<dbReference type="PROSITE" id="PS00356">
    <property type="entry name" value="HTH_LACI_1"/>
    <property type="match status" value="1"/>
</dbReference>
<dbReference type="PANTHER" id="PTHR30146">
    <property type="entry name" value="LACI-RELATED TRANSCRIPTIONAL REPRESSOR"/>
    <property type="match status" value="1"/>
</dbReference>
<evidence type="ECO:0000256" key="1">
    <source>
        <dbReference type="ARBA" id="ARBA00022491"/>
    </source>
</evidence>
<evidence type="ECO:0000256" key="3">
    <source>
        <dbReference type="ARBA" id="ARBA00023125"/>
    </source>
</evidence>
<dbReference type="EMBL" id="JAUQOM010000032">
    <property type="protein sequence ID" value="MDO7837494.1"/>
    <property type="molecule type" value="Genomic_DNA"/>
</dbReference>
<dbReference type="CDD" id="cd01392">
    <property type="entry name" value="HTH_LacI"/>
    <property type="match status" value="1"/>
</dbReference>
<dbReference type="GO" id="GO:0003677">
    <property type="term" value="F:DNA binding"/>
    <property type="evidence" value="ECO:0007669"/>
    <property type="project" value="UniProtKB-KW"/>
</dbReference>
<keyword evidence="1" id="KW-0678">Repressor</keyword>
<comment type="caution">
    <text evidence="6">The sequence shown here is derived from an EMBL/GenBank/DDBJ whole genome shotgun (WGS) entry which is preliminary data.</text>
</comment>
<name>A0ABT8ZSI1_9SPHN</name>
<dbReference type="Gene3D" id="3.40.50.2300">
    <property type="match status" value="2"/>
</dbReference>
<dbReference type="SMART" id="SM00354">
    <property type="entry name" value="HTH_LACI"/>
    <property type="match status" value="1"/>
</dbReference>
<evidence type="ECO:0000313" key="6">
    <source>
        <dbReference type="EMBL" id="MDO7837494.1"/>
    </source>
</evidence>
<dbReference type="PANTHER" id="PTHR30146:SF148">
    <property type="entry name" value="HTH-TYPE TRANSCRIPTIONAL REPRESSOR PURR-RELATED"/>
    <property type="match status" value="1"/>
</dbReference>
<dbReference type="InterPro" id="IPR028082">
    <property type="entry name" value="Peripla_BP_I"/>
</dbReference>
<dbReference type="RefSeq" id="WP_304537756.1">
    <property type="nucleotide sequence ID" value="NZ_JAUQOM010000032.1"/>
</dbReference>
<keyword evidence="3 6" id="KW-0238">DNA-binding</keyword>
<evidence type="ECO:0000313" key="7">
    <source>
        <dbReference type="Proteomes" id="UP001176471"/>
    </source>
</evidence>
<dbReference type="Pfam" id="PF13377">
    <property type="entry name" value="Peripla_BP_3"/>
    <property type="match status" value="1"/>
</dbReference>
<evidence type="ECO:0000256" key="4">
    <source>
        <dbReference type="ARBA" id="ARBA00023163"/>
    </source>
</evidence>
<dbReference type="Proteomes" id="UP001176471">
    <property type="component" value="Unassembled WGS sequence"/>
</dbReference>
<dbReference type="SUPFAM" id="SSF53822">
    <property type="entry name" value="Periplasmic binding protein-like I"/>
    <property type="match status" value="1"/>
</dbReference>
<sequence length="332" mass="35669">MTTILDVARHALVSTATVSRVLSQPDIVREATRLRVMRAVDELGYEPNLAARTLRTLRSSKLLLMVPDISNPFFSKVIRGAEQMAREASYAVVLGDTGHDPSAEDQYVGMLRRREVDGLVFLGYRLPEALEAEVAKRPGQIPVVNACEYVPGLGVSSVHIDNAAAGEQAMAHLLDLGHRDIGVITGPLNSPLSRDRLAGAQRAVAARGLLTRLVVGSGDFSIDSGLEQALSLLERGVTGLFCFSDEMAIGALDAIRACELICPNDVSVVGFDDIRFARYMTPPLTTIGQPSAEIGRSAVRLLLRTISGDLRQPEVVALPHQLIVRASTACAP</sequence>
<reference evidence="6" key="1">
    <citation type="submission" date="2023-07" db="EMBL/GenBank/DDBJ databases">
        <title>Bacterial whole genome sequence for Sphingobium sp. HBC34.</title>
        <authorList>
            <person name="Le V."/>
            <person name="Ko S.-R."/>
            <person name="Ahn C.-Y."/>
            <person name="Oh H.-M."/>
        </authorList>
    </citation>
    <scope>NUCLEOTIDE SEQUENCE</scope>
    <source>
        <strain evidence="6">HBC34</strain>
    </source>
</reference>
<proteinExistence type="predicted"/>
<evidence type="ECO:0000259" key="5">
    <source>
        <dbReference type="PROSITE" id="PS50932"/>
    </source>
</evidence>
<dbReference type="CDD" id="cd06284">
    <property type="entry name" value="PBP1_LacI-like"/>
    <property type="match status" value="1"/>
</dbReference>
<dbReference type="InterPro" id="IPR000843">
    <property type="entry name" value="HTH_LacI"/>
</dbReference>
<dbReference type="Gene3D" id="1.10.260.40">
    <property type="entry name" value="lambda repressor-like DNA-binding domains"/>
    <property type="match status" value="1"/>
</dbReference>
<keyword evidence="4" id="KW-0804">Transcription</keyword>
<accession>A0ABT8ZSI1</accession>
<dbReference type="InterPro" id="IPR046335">
    <property type="entry name" value="LacI/GalR-like_sensor"/>
</dbReference>
<gene>
    <name evidence="6" type="ORF">Q4610_20845</name>
</gene>
<keyword evidence="2" id="KW-0805">Transcription regulation</keyword>
<evidence type="ECO:0000256" key="2">
    <source>
        <dbReference type="ARBA" id="ARBA00023015"/>
    </source>
</evidence>
<dbReference type="Pfam" id="PF00356">
    <property type="entry name" value="LacI"/>
    <property type="match status" value="1"/>
</dbReference>
<dbReference type="PROSITE" id="PS50932">
    <property type="entry name" value="HTH_LACI_2"/>
    <property type="match status" value="1"/>
</dbReference>
<dbReference type="SUPFAM" id="SSF47413">
    <property type="entry name" value="lambda repressor-like DNA-binding domains"/>
    <property type="match status" value="1"/>
</dbReference>
<organism evidence="6 7">
    <name type="scientific">Sphingobium cyanobacteriorum</name>
    <dbReference type="NCBI Taxonomy" id="3063954"/>
    <lineage>
        <taxon>Bacteria</taxon>
        <taxon>Pseudomonadati</taxon>
        <taxon>Pseudomonadota</taxon>
        <taxon>Alphaproteobacteria</taxon>
        <taxon>Sphingomonadales</taxon>
        <taxon>Sphingomonadaceae</taxon>
        <taxon>Sphingobium</taxon>
    </lineage>
</organism>
<dbReference type="InterPro" id="IPR010982">
    <property type="entry name" value="Lambda_DNA-bd_dom_sf"/>
</dbReference>